<name>A0A345E8E6_9EURY</name>
<evidence type="ECO:0000256" key="3">
    <source>
        <dbReference type="ARBA" id="ARBA00022741"/>
    </source>
</evidence>
<keyword evidence="4" id="KW-0067">ATP-binding</keyword>
<dbReference type="GeneID" id="37285440"/>
<accession>A0A345E8E6</accession>
<dbReference type="InterPro" id="IPR031327">
    <property type="entry name" value="MCM"/>
</dbReference>
<geneLocation type="plasmid" evidence="7">
    <name>pcba1112-01</name>
</geneLocation>
<evidence type="ECO:0000256" key="4">
    <source>
        <dbReference type="ARBA" id="ARBA00022840"/>
    </source>
</evidence>
<dbReference type="InterPro" id="IPR027417">
    <property type="entry name" value="P-loop_NTPase"/>
</dbReference>
<evidence type="ECO:0000259" key="5">
    <source>
        <dbReference type="Pfam" id="PF00493"/>
    </source>
</evidence>
<dbReference type="EMBL" id="CP031147">
    <property type="protein sequence ID" value="AXG08468.1"/>
    <property type="molecule type" value="Genomic_DNA"/>
</dbReference>
<comment type="similarity">
    <text evidence="1">Belongs to the MCM family.</text>
</comment>
<feature type="domain" description="MCM C-terminal AAA(+) ATPase" evidence="5">
    <location>
        <begin position="268"/>
        <end position="397"/>
    </location>
</feature>
<dbReference type="GO" id="GO:0042555">
    <property type="term" value="C:MCM complex"/>
    <property type="evidence" value="ECO:0007669"/>
    <property type="project" value="TreeGrafter"/>
</dbReference>
<dbReference type="GO" id="GO:0017116">
    <property type="term" value="F:single-stranded DNA helicase activity"/>
    <property type="evidence" value="ECO:0007669"/>
    <property type="project" value="TreeGrafter"/>
</dbReference>
<dbReference type="GO" id="GO:0005524">
    <property type="term" value="F:ATP binding"/>
    <property type="evidence" value="ECO:0007669"/>
    <property type="project" value="UniProtKB-KW"/>
</dbReference>
<keyword evidence="2" id="KW-0235">DNA replication</keyword>
<dbReference type="Gene3D" id="3.40.50.300">
    <property type="entry name" value="P-loop containing nucleotide triphosphate hydrolases"/>
    <property type="match status" value="1"/>
</dbReference>
<dbReference type="InterPro" id="IPR001208">
    <property type="entry name" value="MCM_dom"/>
</dbReference>
<dbReference type="GO" id="GO:0003697">
    <property type="term" value="F:single-stranded DNA binding"/>
    <property type="evidence" value="ECO:0007669"/>
    <property type="project" value="TreeGrafter"/>
</dbReference>
<dbReference type="KEGG" id="haq:DU484_00640"/>
<keyword evidence="3" id="KW-0547">Nucleotide-binding</keyword>
<dbReference type="PANTHER" id="PTHR11630">
    <property type="entry name" value="DNA REPLICATION LICENSING FACTOR MCM FAMILY MEMBER"/>
    <property type="match status" value="1"/>
</dbReference>
<evidence type="ECO:0000256" key="1">
    <source>
        <dbReference type="ARBA" id="ARBA00008010"/>
    </source>
</evidence>
<evidence type="ECO:0000256" key="2">
    <source>
        <dbReference type="ARBA" id="ARBA00022705"/>
    </source>
</evidence>
<dbReference type="PANTHER" id="PTHR11630:SF66">
    <property type="entry name" value="DNA REPLICATION LICENSING FACTOR MCM4"/>
    <property type="match status" value="1"/>
</dbReference>
<gene>
    <name evidence="6" type="ORF">DU484_00640</name>
</gene>
<sequence>MNGSPIGSDDSAPLASDVASRLSGGDWPFSKAEEVELILARYYRGGTYDELGVTLGVEWFDTDGNDARSDEEAARTALAEYVATRDNLHRIFEVAEPDTSGFGKFFGYHYTLLMNDEDLVVRSGPSTEQWEAIATEVQQLVGDNERMRAFLRGIVENDRTFRGRILTDFSDASARGSTHYGGKLWVSNGAELPGQVTGISTRKGSSSGRTYTVAAELVPVITATLEQLDEGANGPISTPDQTVPDELDRRVPKFQEVLEEESVTEADIERFEAILDDHDALDYWADYVAPAVKFRDRAKRAILCVLASPEDAHDTKGRTNAILFGPPGTGKSAFKNFLVEEFGAFSIDGARVSRADLTYNKNSNEDGLLVRAHKGLAVIEEADELDDNALGAALTAFGEAGRIEIRDMQLPAQVRGILLGNYRSREEIIAAHSEAVFDRFEFVLQFDRLTDSERDAAIDWQYDHFRQPKAPEQTGELKKYIAWIRKFDPAIPEPELRNIKRFKQERIEAVGNVREGVSIMTVAYTIARLNHRNLTLADYETAFELVAR</sequence>
<reference evidence="6 7" key="1">
    <citation type="submission" date="2018-07" db="EMBL/GenBank/DDBJ databases">
        <title>Genome sequences of Haloplanus sp. CBA1112.</title>
        <authorList>
            <person name="Kim Y.B."/>
            <person name="Roh S.W."/>
        </authorList>
    </citation>
    <scope>NUCLEOTIDE SEQUENCE [LARGE SCALE GENOMIC DNA]</scope>
    <source>
        <strain evidence="6 7">CBA1112</strain>
        <plasmid evidence="7">pcba1112-01</plasmid>
    </source>
</reference>
<evidence type="ECO:0000313" key="7">
    <source>
        <dbReference type="Proteomes" id="UP000252985"/>
    </source>
</evidence>
<evidence type="ECO:0000313" key="6">
    <source>
        <dbReference type="EMBL" id="AXG08468.1"/>
    </source>
</evidence>
<dbReference type="Pfam" id="PF00493">
    <property type="entry name" value="MCM"/>
    <property type="match status" value="1"/>
</dbReference>
<organism evidence="6 7">
    <name type="scientific">Haloplanus rubicundus</name>
    <dbReference type="NCBI Taxonomy" id="1547898"/>
    <lineage>
        <taxon>Archaea</taxon>
        <taxon>Methanobacteriati</taxon>
        <taxon>Methanobacteriota</taxon>
        <taxon>Stenosarchaea group</taxon>
        <taxon>Halobacteria</taxon>
        <taxon>Halobacteriales</taxon>
        <taxon>Haloferacaceae</taxon>
        <taxon>Haloplanus</taxon>
    </lineage>
</organism>
<protein>
    <recommendedName>
        <fullName evidence="5">MCM C-terminal AAA(+) ATPase domain-containing protein</fullName>
    </recommendedName>
</protein>
<dbReference type="AlphaFoldDB" id="A0A345E8E6"/>
<dbReference type="Proteomes" id="UP000252985">
    <property type="component" value="Plasmid pCBA1112-01"/>
</dbReference>
<keyword evidence="6" id="KW-0614">Plasmid</keyword>
<proteinExistence type="inferred from homology"/>
<dbReference type="SUPFAM" id="SSF52540">
    <property type="entry name" value="P-loop containing nucleoside triphosphate hydrolases"/>
    <property type="match status" value="1"/>
</dbReference>
<dbReference type="GO" id="GO:0006260">
    <property type="term" value="P:DNA replication"/>
    <property type="evidence" value="ECO:0007669"/>
    <property type="project" value="UniProtKB-KW"/>
</dbReference>
<dbReference type="RefSeq" id="WP_114604792.1">
    <property type="nucleotide sequence ID" value="NZ_CP031147.1"/>
</dbReference>